<evidence type="ECO:0000313" key="8">
    <source>
        <dbReference type="Proteomes" id="UP000432516"/>
    </source>
</evidence>
<dbReference type="Gene3D" id="3.30.70.20">
    <property type="match status" value="1"/>
</dbReference>
<reference evidence="5" key="2">
    <citation type="submission" date="2021-10" db="EMBL/GenBank/DDBJ databases">
        <title>Collection of gut derived symbiotic bacterial strains cultured from healthy donors.</title>
        <authorList>
            <person name="Lin H."/>
            <person name="Littmann E."/>
            <person name="Kohout C."/>
            <person name="Pamer E.G."/>
        </authorList>
    </citation>
    <scope>NUCLEOTIDE SEQUENCE</scope>
    <source>
        <strain evidence="5">DFI.2.94</strain>
    </source>
</reference>
<protein>
    <submittedName>
        <fullName evidence="6">4Fe-4S dicluster domain-containing protein</fullName>
    </submittedName>
    <submittedName>
        <fullName evidence="5">Coenzyme F420 hydrogenase/dehydrogenase, beta subunit C-terminal domain</fullName>
    </submittedName>
</protein>
<dbReference type="SUPFAM" id="SSF54862">
    <property type="entry name" value="4Fe-4S ferredoxins"/>
    <property type="match status" value="1"/>
</dbReference>
<evidence type="ECO:0000256" key="1">
    <source>
        <dbReference type="ARBA" id="ARBA00022723"/>
    </source>
</evidence>
<dbReference type="Proteomes" id="UP000441609">
    <property type="component" value="Unassembled WGS sequence"/>
</dbReference>
<dbReference type="EMBL" id="JAJCNI010000003">
    <property type="protein sequence ID" value="MCB6517013.1"/>
    <property type="molecule type" value="Genomic_DNA"/>
</dbReference>
<keyword evidence="1" id="KW-0479">Metal-binding</keyword>
<dbReference type="PROSITE" id="PS00198">
    <property type="entry name" value="4FE4S_FER_1"/>
    <property type="match status" value="1"/>
</dbReference>
<accession>A0A3E4N0W9</accession>
<dbReference type="RefSeq" id="WP_122114616.1">
    <property type="nucleotide sequence ID" value="NZ_BQOC01000001.1"/>
</dbReference>
<dbReference type="Pfam" id="PF12838">
    <property type="entry name" value="Fer4_7"/>
    <property type="match status" value="1"/>
</dbReference>
<dbReference type="GO" id="GO:0051536">
    <property type="term" value="F:iron-sulfur cluster binding"/>
    <property type="evidence" value="ECO:0007669"/>
    <property type="project" value="UniProtKB-KW"/>
</dbReference>
<dbReference type="OrthoDB" id="9813230at2"/>
<dbReference type="PROSITE" id="PS51379">
    <property type="entry name" value="4FE4S_FER_2"/>
    <property type="match status" value="2"/>
</dbReference>
<name>A0A3E4N0W9_PARDI</name>
<feature type="domain" description="4Fe-4S ferredoxin-type" evidence="4">
    <location>
        <begin position="1"/>
        <end position="30"/>
    </location>
</feature>
<dbReference type="InterPro" id="IPR052977">
    <property type="entry name" value="Polyferredoxin-like_ET"/>
</dbReference>
<comment type="caution">
    <text evidence="6">The sequence shown here is derived from an EMBL/GenBank/DDBJ whole genome shotgun (WGS) entry which is preliminary data.</text>
</comment>
<dbReference type="AlphaFoldDB" id="A0A3E4N0W9"/>
<evidence type="ECO:0000313" key="6">
    <source>
        <dbReference type="EMBL" id="MRZ57216.1"/>
    </source>
</evidence>
<keyword evidence="2" id="KW-0408">Iron</keyword>
<dbReference type="InterPro" id="IPR017900">
    <property type="entry name" value="4Fe4S_Fe_S_CS"/>
</dbReference>
<evidence type="ECO:0000313" key="5">
    <source>
        <dbReference type="EMBL" id="MCB6517013.1"/>
    </source>
</evidence>
<evidence type="ECO:0000313" key="7">
    <source>
        <dbReference type="EMBL" id="MSB73454.1"/>
    </source>
</evidence>
<dbReference type="InterPro" id="IPR017896">
    <property type="entry name" value="4Fe4S_Fe-S-bd"/>
</dbReference>
<gene>
    <name evidence="6" type="ORF">GKD68_21230</name>
    <name evidence="7" type="ORF">GKD70_09190</name>
    <name evidence="5" type="ORF">LI194_04285</name>
</gene>
<evidence type="ECO:0000256" key="3">
    <source>
        <dbReference type="ARBA" id="ARBA00023014"/>
    </source>
</evidence>
<proteinExistence type="predicted"/>
<dbReference type="EMBL" id="WKNE01000033">
    <property type="protein sequence ID" value="MRZ57216.1"/>
    <property type="molecule type" value="Genomic_DNA"/>
</dbReference>
<dbReference type="GO" id="GO:0046872">
    <property type="term" value="F:metal ion binding"/>
    <property type="evidence" value="ECO:0007669"/>
    <property type="project" value="UniProtKB-KW"/>
</dbReference>
<dbReference type="EMBL" id="WKMO01000006">
    <property type="protein sequence ID" value="MSB73454.1"/>
    <property type="molecule type" value="Genomic_DNA"/>
</dbReference>
<organism evidence="6 8">
    <name type="scientific">Parabacteroides distasonis</name>
    <dbReference type="NCBI Taxonomy" id="823"/>
    <lineage>
        <taxon>Bacteria</taxon>
        <taxon>Pseudomonadati</taxon>
        <taxon>Bacteroidota</taxon>
        <taxon>Bacteroidia</taxon>
        <taxon>Bacteroidales</taxon>
        <taxon>Tannerellaceae</taxon>
        <taxon>Parabacteroides</taxon>
    </lineage>
</organism>
<evidence type="ECO:0000256" key="2">
    <source>
        <dbReference type="ARBA" id="ARBA00023004"/>
    </source>
</evidence>
<dbReference type="Proteomes" id="UP001198806">
    <property type="component" value="Unassembled WGS sequence"/>
</dbReference>
<evidence type="ECO:0000259" key="4">
    <source>
        <dbReference type="PROSITE" id="PS51379"/>
    </source>
</evidence>
<dbReference type="PANTHER" id="PTHR43193:SF2">
    <property type="entry name" value="POLYFERREDOXIN PROTEIN FWDF"/>
    <property type="match status" value="1"/>
</dbReference>
<feature type="domain" description="4Fe-4S ferredoxin-type" evidence="4">
    <location>
        <begin position="35"/>
        <end position="64"/>
    </location>
</feature>
<dbReference type="Pfam" id="PF04432">
    <property type="entry name" value="FrhB_FdhB_C"/>
    <property type="match status" value="1"/>
</dbReference>
<evidence type="ECO:0000313" key="9">
    <source>
        <dbReference type="Proteomes" id="UP000441609"/>
    </source>
</evidence>
<keyword evidence="3" id="KW-0411">Iron-sulfur</keyword>
<dbReference type="PANTHER" id="PTHR43193">
    <property type="match status" value="1"/>
</dbReference>
<sequence length="391" mass="44468">MREICPKELCVGCLSCVNSCTHQAIEFEKDVCGFRYPIIDQEKCVDCGLCGFVCPVNHPPEKYFPKECYAVTVKSERELFSCASGGAATAIARHVLNTGGVVYGCSGMDIRHVRHVRISRMEELDLLKGSKYVQSDLGLTFKQIRGDLKVGKEVLFVGTPCQVGGLKTYLRKDYDNLITADLVCHGVPSQQLLNDNIDHYRKKGVDLQEDSIRFRTKMSSQTQSFKIEYGWFFLKNQPYSDSPSKKAYYRDPYMFGFIQGLFFRGSCYKCPYAYAVRVGDFTLSDFWGLGKDARMELGKGVSAVFINTEKARVLFEVMKEEVAYEPREVQEAIVGNGQLQRPSSRHPQYDLFRRLYPRYGLAKAVDMCLRKDLVKIHLKGMIEGVRNLIKL</sequence>
<dbReference type="InterPro" id="IPR007525">
    <property type="entry name" value="FrhB_FdhB_C"/>
</dbReference>
<dbReference type="Proteomes" id="UP000432516">
    <property type="component" value="Unassembled WGS sequence"/>
</dbReference>
<reference evidence="8 9" key="1">
    <citation type="journal article" date="2019" name="Nat. Med.">
        <title>A library of human gut bacterial isolates paired with longitudinal multiomics data enables mechanistic microbiome research.</title>
        <authorList>
            <person name="Poyet M."/>
            <person name="Groussin M."/>
            <person name="Gibbons S.M."/>
            <person name="Avila-Pacheco J."/>
            <person name="Jiang X."/>
            <person name="Kearney S.M."/>
            <person name="Perrotta A.R."/>
            <person name="Berdy B."/>
            <person name="Zhao S."/>
            <person name="Lieberman T.D."/>
            <person name="Swanson P.K."/>
            <person name="Smith M."/>
            <person name="Roesemann S."/>
            <person name="Alexander J.E."/>
            <person name="Rich S.A."/>
            <person name="Livny J."/>
            <person name="Vlamakis H."/>
            <person name="Clish C."/>
            <person name="Bullock K."/>
            <person name="Deik A."/>
            <person name="Scott J."/>
            <person name="Pierce K.A."/>
            <person name="Xavier R.J."/>
            <person name="Alm E.J."/>
        </authorList>
    </citation>
    <scope>NUCLEOTIDE SEQUENCE [LARGE SCALE GENOMIC DNA]</scope>
    <source>
        <strain evidence="6 8">BIOML-A2</strain>
        <strain evidence="7 9">BIOML-A20</strain>
    </source>
</reference>